<evidence type="ECO:0000313" key="3">
    <source>
        <dbReference type="Proteomes" id="UP001160390"/>
    </source>
</evidence>
<gene>
    <name evidence="2" type="ORF">CCHLO57077_00015799</name>
</gene>
<evidence type="ECO:0000313" key="2">
    <source>
        <dbReference type="EMBL" id="CAI6058463.1"/>
    </source>
</evidence>
<sequence>MKTMIFFDNFMARNTRGAPVSYGSAVKIGAGVLLKDVYAAVGASYVNKMPHRGHSGEDNTALKDEND</sequence>
<proteinExistence type="predicted"/>
<keyword evidence="3" id="KW-1185">Reference proteome</keyword>
<accession>A0AA35LT14</accession>
<dbReference type="AlphaFoldDB" id="A0AA35LT14"/>
<reference evidence="2" key="1">
    <citation type="submission" date="2023-01" db="EMBL/GenBank/DDBJ databases">
        <authorList>
            <person name="Piombo E."/>
        </authorList>
    </citation>
    <scope>NUCLEOTIDE SEQUENCE</scope>
</reference>
<comment type="caution">
    <text evidence="2">The sequence shown here is derived from an EMBL/GenBank/DDBJ whole genome shotgun (WGS) entry which is preliminary data.</text>
</comment>
<organism evidence="2 3">
    <name type="scientific">Clonostachys chloroleuca</name>
    <dbReference type="NCBI Taxonomy" id="1926264"/>
    <lineage>
        <taxon>Eukaryota</taxon>
        <taxon>Fungi</taxon>
        <taxon>Dikarya</taxon>
        <taxon>Ascomycota</taxon>
        <taxon>Pezizomycotina</taxon>
        <taxon>Sordariomycetes</taxon>
        <taxon>Hypocreomycetidae</taxon>
        <taxon>Hypocreales</taxon>
        <taxon>Bionectriaceae</taxon>
        <taxon>Clonostachys</taxon>
    </lineage>
</organism>
<feature type="region of interest" description="Disordered" evidence="1">
    <location>
        <begin position="48"/>
        <end position="67"/>
    </location>
</feature>
<dbReference type="EMBL" id="CABFNP030000615">
    <property type="protein sequence ID" value="CAI6058463.1"/>
    <property type="molecule type" value="Genomic_DNA"/>
</dbReference>
<dbReference type="Proteomes" id="UP001160390">
    <property type="component" value="Unassembled WGS sequence"/>
</dbReference>
<name>A0AA35LT14_9HYPO</name>
<protein>
    <submittedName>
        <fullName evidence="2">Uncharacterized protein</fullName>
    </submittedName>
</protein>
<feature type="compositionally biased region" description="Basic and acidic residues" evidence="1">
    <location>
        <begin position="54"/>
        <end position="67"/>
    </location>
</feature>
<evidence type="ECO:0000256" key="1">
    <source>
        <dbReference type="SAM" id="MobiDB-lite"/>
    </source>
</evidence>